<protein>
    <submittedName>
        <fullName evidence="1">Uncharacterized protein</fullName>
    </submittedName>
</protein>
<accession>A0A383BMN2</accession>
<proteinExistence type="predicted"/>
<feature type="non-terminal residue" evidence="1">
    <location>
        <position position="1"/>
    </location>
</feature>
<gene>
    <name evidence="1" type="ORF">METZ01_LOCUS473502</name>
</gene>
<dbReference type="EMBL" id="UINC01201350">
    <property type="protein sequence ID" value="SVE20648.1"/>
    <property type="molecule type" value="Genomic_DNA"/>
</dbReference>
<reference evidence="1" key="1">
    <citation type="submission" date="2018-05" db="EMBL/GenBank/DDBJ databases">
        <authorList>
            <person name="Lanie J.A."/>
            <person name="Ng W.-L."/>
            <person name="Kazmierczak K.M."/>
            <person name="Andrzejewski T.M."/>
            <person name="Davidsen T.M."/>
            <person name="Wayne K.J."/>
            <person name="Tettelin H."/>
            <person name="Glass J.I."/>
            <person name="Rusch D."/>
            <person name="Podicherti R."/>
            <person name="Tsui H.-C.T."/>
            <person name="Winkler M.E."/>
        </authorList>
    </citation>
    <scope>NUCLEOTIDE SEQUENCE</scope>
</reference>
<sequence length="68" mass="7581">SSSSPWNEYSSSNSVPVLVDKQGSFYGYFTINEYRSKAIDFADTLSDIYESANGKLDEVQEKLCASLK</sequence>
<organism evidence="1">
    <name type="scientific">marine metagenome</name>
    <dbReference type="NCBI Taxonomy" id="408172"/>
    <lineage>
        <taxon>unclassified sequences</taxon>
        <taxon>metagenomes</taxon>
        <taxon>ecological metagenomes</taxon>
    </lineage>
</organism>
<name>A0A383BMN2_9ZZZZ</name>
<dbReference type="AlphaFoldDB" id="A0A383BMN2"/>
<evidence type="ECO:0000313" key="1">
    <source>
        <dbReference type="EMBL" id="SVE20648.1"/>
    </source>
</evidence>